<dbReference type="OrthoDB" id="4358740at2759"/>
<dbReference type="AlphaFoldDB" id="A0A1Q5TG78"/>
<gene>
    <name evidence="1" type="ORF">PENSUB_8619</name>
</gene>
<organism evidence="1 2">
    <name type="scientific">Penicillium subrubescens</name>
    <dbReference type="NCBI Taxonomy" id="1316194"/>
    <lineage>
        <taxon>Eukaryota</taxon>
        <taxon>Fungi</taxon>
        <taxon>Dikarya</taxon>
        <taxon>Ascomycota</taxon>
        <taxon>Pezizomycotina</taxon>
        <taxon>Eurotiomycetes</taxon>
        <taxon>Eurotiomycetidae</taxon>
        <taxon>Eurotiales</taxon>
        <taxon>Aspergillaceae</taxon>
        <taxon>Penicillium</taxon>
    </lineage>
</organism>
<dbReference type="Proteomes" id="UP000186955">
    <property type="component" value="Unassembled WGS sequence"/>
</dbReference>
<reference evidence="1 2" key="1">
    <citation type="submission" date="2016-10" db="EMBL/GenBank/DDBJ databases">
        <title>Genome sequence of the ascomycete fungus Penicillium subrubescens.</title>
        <authorList>
            <person name="De Vries R.P."/>
            <person name="Peng M."/>
            <person name="Dilokpimol A."/>
            <person name="Hilden K."/>
            <person name="Makela M.R."/>
            <person name="Grigoriev I."/>
            <person name="Riley R."/>
            <person name="Granchi Z."/>
        </authorList>
    </citation>
    <scope>NUCLEOTIDE SEQUENCE [LARGE SCALE GENOMIC DNA]</scope>
    <source>
        <strain evidence="1 2">CBS 132785</strain>
    </source>
</reference>
<accession>A0A1Q5TG78</accession>
<protein>
    <submittedName>
        <fullName evidence="1">Uncharacterized protein</fullName>
    </submittedName>
</protein>
<dbReference type="EMBL" id="MNBE01000664">
    <property type="protein sequence ID" value="OKO99232.1"/>
    <property type="molecule type" value="Genomic_DNA"/>
</dbReference>
<comment type="caution">
    <text evidence="1">The sequence shown here is derived from an EMBL/GenBank/DDBJ whole genome shotgun (WGS) entry which is preliminary data.</text>
</comment>
<evidence type="ECO:0000313" key="1">
    <source>
        <dbReference type="EMBL" id="OKO99232.1"/>
    </source>
</evidence>
<dbReference type="STRING" id="1316194.A0A1Q5TG78"/>
<name>A0A1Q5TG78_9EURO</name>
<keyword evidence="2" id="KW-1185">Reference proteome</keyword>
<proteinExistence type="predicted"/>
<sequence length="154" mass="18299">MTTLSNIRNDIFNDILQKRINIKVKTKTLNPEDYRTSTYYIVNEVFPDWTNDPRILFLAIDIWSERTFIVIDINNYAYDFLSAHEIKTVLPVCVLQKHKRRQDWVLARWPAEDEPLSEKLADLHNVTGFDAILPFLEDHTSRIVHENPRWLKCD</sequence>
<evidence type="ECO:0000313" key="2">
    <source>
        <dbReference type="Proteomes" id="UP000186955"/>
    </source>
</evidence>